<feature type="region of interest" description="Disordered" evidence="1">
    <location>
        <begin position="201"/>
        <end position="235"/>
    </location>
</feature>
<feature type="compositionally biased region" description="Polar residues" evidence="1">
    <location>
        <begin position="253"/>
        <end position="270"/>
    </location>
</feature>
<accession>A0A6J6QC33</accession>
<feature type="compositionally biased region" description="Basic and acidic residues" evidence="1">
    <location>
        <begin position="272"/>
        <end position="281"/>
    </location>
</feature>
<reference evidence="2" key="1">
    <citation type="submission" date="2020-05" db="EMBL/GenBank/DDBJ databases">
        <authorList>
            <person name="Chiriac C."/>
            <person name="Salcher M."/>
            <person name="Ghai R."/>
            <person name="Kavagutti S V."/>
        </authorList>
    </citation>
    <scope>NUCLEOTIDE SEQUENCE</scope>
</reference>
<protein>
    <submittedName>
        <fullName evidence="2">Unannotated protein</fullName>
    </submittedName>
</protein>
<evidence type="ECO:0000256" key="1">
    <source>
        <dbReference type="SAM" id="MobiDB-lite"/>
    </source>
</evidence>
<evidence type="ECO:0000313" key="2">
    <source>
        <dbReference type="EMBL" id="CAB4708499.1"/>
    </source>
</evidence>
<name>A0A6J6QC33_9ZZZZ</name>
<dbReference type="EMBL" id="CAEZXX010000058">
    <property type="protein sequence ID" value="CAB4708499.1"/>
    <property type="molecule type" value="Genomic_DNA"/>
</dbReference>
<feature type="region of interest" description="Disordered" evidence="1">
    <location>
        <begin position="253"/>
        <end position="281"/>
    </location>
</feature>
<organism evidence="2">
    <name type="scientific">freshwater metagenome</name>
    <dbReference type="NCBI Taxonomy" id="449393"/>
    <lineage>
        <taxon>unclassified sequences</taxon>
        <taxon>metagenomes</taxon>
        <taxon>ecological metagenomes</taxon>
    </lineage>
</organism>
<gene>
    <name evidence="2" type="ORF">UFOPK2602_01005</name>
</gene>
<sequence length="281" mass="28844">MLTIARIESAARPARVDTVYAAISARPHSVRGLTVVSSSAAPLPTSMKSVWQASTVRGPASISLASRLFSLIVRPRMPPAPLHQPTKASAASNSSWLRPGMMELPGSETVPTSIWVSVTPWAVAPLAEPGPHTPTRSPKLPAATGVVPGSGAAVDSVGAAAVVGAACFSEPPHAAPATAEINSTQTARRAVLMALSQSSGVGPRNAIARGPARPTPGQEGCRPIPPSSSSIPVSVRSVCRDRQRSICWATASTTEGSTTVVAQPASAATSKQRHDPSPNWT</sequence>
<proteinExistence type="predicted"/>
<dbReference type="AlphaFoldDB" id="A0A6J6QC33"/>